<evidence type="ECO:0000256" key="1">
    <source>
        <dbReference type="ARBA" id="ARBA00004651"/>
    </source>
</evidence>
<feature type="transmembrane region" description="Helical" evidence="7">
    <location>
        <begin position="94"/>
        <end position="120"/>
    </location>
</feature>
<feature type="transmembrane region" description="Helical" evidence="7">
    <location>
        <begin position="306"/>
        <end position="328"/>
    </location>
</feature>
<dbReference type="RefSeq" id="WP_011786066.1">
    <property type="nucleotide sequence ID" value="NC_008740.1"/>
</dbReference>
<protein>
    <submittedName>
        <fullName evidence="8">Polysaccharide biosynthesis protein</fullName>
    </submittedName>
</protein>
<comment type="similarity">
    <text evidence="2">Belongs to the polysaccharide synthase family.</text>
</comment>
<feature type="transmembrane region" description="Helical" evidence="7">
    <location>
        <begin position="340"/>
        <end position="363"/>
    </location>
</feature>
<reference evidence="9" key="1">
    <citation type="journal article" date="2011" name="Appl. Environ. Microbiol.">
        <title>Genomic potential of Marinobacter aquaeolei, a biogeochemical 'opportunitroph'.</title>
        <authorList>
            <person name="Singer E."/>
            <person name="Webb E.A."/>
            <person name="Nelson W.C."/>
            <person name="Heidelberg J.F."/>
            <person name="Ivanova N."/>
            <person name="Pati A."/>
            <person name="Edwards K.J."/>
        </authorList>
    </citation>
    <scope>NUCLEOTIDE SEQUENCE [LARGE SCALE GENOMIC DNA]</scope>
    <source>
        <strain evidence="9">ATCC 700491 / DSM 11845 / VT8</strain>
    </source>
</reference>
<feature type="transmembrane region" description="Helical" evidence="7">
    <location>
        <begin position="457"/>
        <end position="478"/>
    </location>
</feature>
<proteinExistence type="inferred from homology"/>
<dbReference type="EMBL" id="CP000514">
    <property type="protein sequence ID" value="ABM19695.1"/>
    <property type="molecule type" value="Genomic_DNA"/>
</dbReference>
<evidence type="ECO:0000256" key="3">
    <source>
        <dbReference type="ARBA" id="ARBA00022475"/>
    </source>
</evidence>
<name>A1U3X6_MARN8</name>
<keyword evidence="5 7" id="KW-1133">Transmembrane helix</keyword>
<evidence type="ECO:0000313" key="9">
    <source>
        <dbReference type="Proteomes" id="UP000000998"/>
    </source>
</evidence>
<dbReference type="GO" id="GO:0005886">
    <property type="term" value="C:plasma membrane"/>
    <property type="evidence" value="ECO:0007669"/>
    <property type="project" value="UniProtKB-SubCell"/>
</dbReference>
<dbReference type="PANTHER" id="PTHR30250">
    <property type="entry name" value="PST FAMILY PREDICTED COLANIC ACID TRANSPORTER"/>
    <property type="match status" value="1"/>
</dbReference>
<evidence type="ECO:0000256" key="2">
    <source>
        <dbReference type="ARBA" id="ARBA00007430"/>
    </source>
</evidence>
<organism evidence="8 9">
    <name type="scientific">Marinobacter nauticus (strain ATCC 700491 / DSM 11845 / VT8)</name>
    <name type="common">Marinobacter aquaeolei</name>
    <dbReference type="NCBI Taxonomy" id="351348"/>
    <lineage>
        <taxon>Bacteria</taxon>
        <taxon>Pseudomonadati</taxon>
        <taxon>Pseudomonadota</taxon>
        <taxon>Gammaproteobacteria</taxon>
        <taxon>Pseudomonadales</taxon>
        <taxon>Marinobacteraceae</taxon>
        <taxon>Marinobacter</taxon>
    </lineage>
</organism>
<evidence type="ECO:0000256" key="6">
    <source>
        <dbReference type="ARBA" id="ARBA00023136"/>
    </source>
</evidence>
<keyword evidence="3" id="KW-1003">Cell membrane</keyword>
<dbReference type="InterPro" id="IPR050833">
    <property type="entry name" value="Poly_Biosynth_Transport"/>
</dbReference>
<dbReference type="Proteomes" id="UP000000998">
    <property type="component" value="Chromosome"/>
</dbReference>
<feature type="transmembrane region" description="Helical" evidence="7">
    <location>
        <begin position="370"/>
        <end position="390"/>
    </location>
</feature>
<keyword evidence="6 7" id="KW-0472">Membrane</keyword>
<accession>A1U3X6</accession>
<dbReference type="KEGG" id="maq:Maqu_2620"/>
<feature type="transmembrane region" description="Helical" evidence="7">
    <location>
        <begin position="426"/>
        <end position="445"/>
    </location>
</feature>
<feature type="transmembrane region" description="Helical" evidence="7">
    <location>
        <begin position="126"/>
        <end position="144"/>
    </location>
</feature>
<keyword evidence="4 7" id="KW-0812">Transmembrane</keyword>
<dbReference type="AlphaFoldDB" id="A1U3X6"/>
<feature type="transmembrane region" description="Helical" evidence="7">
    <location>
        <begin position="56"/>
        <end position="73"/>
    </location>
</feature>
<evidence type="ECO:0000313" key="8">
    <source>
        <dbReference type="EMBL" id="ABM19695.1"/>
    </source>
</evidence>
<evidence type="ECO:0000256" key="4">
    <source>
        <dbReference type="ARBA" id="ARBA00022692"/>
    </source>
</evidence>
<dbReference type="PANTHER" id="PTHR30250:SF10">
    <property type="entry name" value="LIPOPOLYSACCHARIDE BIOSYNTHESIS PROTEIN WZXC"/>
    <property type="match status" value="1"/>
</dbReference>
<dbReference type="STRING" id="351348.Maqu_2620"/>
<evidence type="ECO:0000256" key="7">
    <source>
        <dbReference type="SAM" id="Phobius"/>
    </source>
</evidence>
<gene>
    <name evidence="8" type="ordered locus">Maqu_2620</name>
</gene>
<feature type="transmembrane region" description="Helical" evidence="7">
    <location>
        <begin position="396"/>
        <end position="414"/>
    </location>
</feature>
<dbReference type="Pfam" id="PF13440">
    <property type="entry name" value="Polysacc_synt_3"/>
    <property type="match status" value="1"/>
</dbReference>
<dbReference type="HOGENOM" id="CLU_026911_2_0_6"/>
<sequence length="503" mass="54077">MPNPKHELFDANHLRTGLKERAVKSAGITIAAQGIKLLLQIGSVAILARLLEPSDFGLVAMVTVFTGLALQFMEGGLSMATIQRDKITHAQVSNLFWVNGALGIALCLLGILISPLVSFIYDEPRLTLVMAAMSLMFLIGGLSVQHDALLRRQMRFKTMSLIDVVSMAMGIAAGIVAAVGGLQYWALVISPVTTFSAKTVMRWLSVRWVPSMVSRGSGVRPLLGFGANLTGANFIGYLATNLTPFAIGYLGGAQMLGLFNRANMLTSIPSSQMLPPVMHVVQPTLARVANDSARLRNTITSIMGKLVLGTMFVTLTMAVLADWIVQLFLGSGWGDAVPIFRMLAVFSLVEPIAGFLAVSLVAIGNARALLRWKLITLSILVVSIGIGSLWGAFGVVAAYALSGVFLRLPGFLYYASRFLPITFGEFIKALAPSALCAVVTVGALYSLRQVLLVENPIAGLALFFAFAVVIYTTLCVLLRPTRRELFETLGLLKLITSRKLVSK</sequence>
<dbReference type="eggNOG" id="COG2244">
    <property type="taxonomic scope" value="Bacteria"/>
</dbReference>
<dbReference type="CDD" id="cd13127">
    <property type="entry name" value="MATE_tuaB_like"/>
    <property type="match status" value="1"/>
</dbReference>
<dbReference type="OrthoDB" id="8538786at2"/>
<evidence type="ECO:0000256" key="5">
    <source>
        <dbReference type="ARBA" id="ARBA00022989"/>
    </source>
</evidence>
<comment type="subcellular location">
    <subcellularLocation>
        <location evidence="1">Cell membrane</location>
        <topology evidence="1">Multi-pass membrane protein</topology>
    </subcellularLocation>
</comment>
<feature type="transmembrane region" description="Helical" evidence="7">
    <location>
        <begin position="156"/>
        <end position="178"/>
    </location>
</feature>